<feature type="coiled-coil region" evidence="1">
    <location>
        <begin position="282"/>
        <end position="312"/>
    </location>
</feature>
<evidence type="ECO:0000313" key="4">
    <source>
        <dbReference type="Proteomes" id="UP000799776"/>
    </source>
</evidence>
<feature type="compositionally biased region" description="Basic and acidic residues" evidence="2">
    <location>
        <begin position="200"/>
        <end position="211"/>
    </location>
</feature>
<feature type="region of interest" description="Disordered" evidence="2">
    <location>
        <begin position="1"/>
        <end position="59"/>
    </location>
</feature>
<feature type="compositionally biased region" description="Low complexity" evidence="2">
    <location>
        <begin position="149"/>
        <end position="167"/>
    </location>
</feature>
<keyword evidence="4" id="KW-1185">Reference proteome</keyword>
<dbReference type="Proteomes" id="UP000799776">
    <property type="component" value="Unassembled WGS sequence"/>
</dbReference>
<protein>
    <submittedName>
        <fullName evidence="3">Uncharacterized protein</fullName>
    </submittedName>
</protein>
<comment type="caution">
    <text evidence="3">The sequence shown here is derived from an EMBL/GenBank/DDBJ whole genome shotgun (WGS) entry which is preliminary data.</text>
</comment>
<feature type="region of interest" description="Disordered" evidence="2">
    <location>
        <begin position="317"/>
        <end position="368"/>
    </location>
</feature>
<feature type="region of interest" description="Disordered" evidence="2">
    <location>
        <begin position="131"/>
        <end position="211"/>
    </location>
</feature>
<dbReference type="AlphaFoldDB" id="A0A9P4HQP6"/>
<evidence type="ECO:0000313" key="3">
    <source>
        <dbReference type="EMBL" id="KAF2086139.1"/>
    </source>
</evidence>
<organism evidence="3 4">
    <name type="scientific">Saccharata proteae CBS 121410</name>
    <dbReference type="NCBI Taxonomy" id="1314787"/>
    <lineage>
        <taxon>Eukaryota</taxon>
        <taxon>Fungi</taxon>
        <taxon>Dikarya</taxon>
        <taxon>Ascomycota</taxon>
        <taxon>Pezizomycotina</taxon>
        <taxon>Dothideomycetes</taxon>
        <taxon>Dothideomycetes incertae sedis</taxon>
        <taxon>Botryosphaeriales</taxon>
        <taxon>Saccharataceae</taxon>
        <taxon>Saccharata</taxon>
    </lineage>
</organism>
<accession>A0A9P4HQP6</accession>
<evidence type="ECO:0000256" key="1">
    <source>
        <dbReference type="SAM" id="Coils"/>
    </source>
</evidence>
<evidence type="ECO:0000256" key="2">
    <source>
        <dbReference type="SAM" id="MobiDB-lite"/>
    </source>
</evidence>
<sequence>MSQDRRLPPLRSLNLNQDGPHEMRRHRSPMGNPGQAPLTHGHHSLGLMERYPSSDSFSSSSSQQYAIAYRGPQYQIRKDSLNAMPSPVMTPSAMPTTTELKEECPRCGSHIKPFSDCACGHVAFRHPFQNGKRLADDSDDYFDPRPTSRRGSGISSSSSNPPSRQGSYISYPGIPKPTRRESTQTIKPPGQTENHRKVKAEREKDSRKEITSGMKRMEVYLVSVGLSAATDLNANNKSKSGLNFKKAEILALMMQHTRDENDELWAAYDQLERLSAMQSAGRELGEEELENLRQARENAQRRKAELDSFRRKEEALIEHVKEQTESRNVAEAAPKSRSAKPRPRRTGTAVRCASPGRSASPGYSNFPY</sequence>
<dbReference type="EMBL" id="ML978726">
    <property type="protein sequence ID" value="KAF2086139.1"/>
    <property type="molecule type" value="Genomic_DNA"/>
</dbReference>
<keyword evidence="1" id="KW-0175">Coiled coil</keyword>
<reference evidence="3" key="1">
    <citation type="journal article" date="2020" name="Stud. Mycol.">
        <title>101 Dothideomycetes genomes: a test case for predicting lifestyles and emergence of pathogens.</title>
        <authorList>
            <person name="Haridas S."/>
            <person name="Albert R."/>
            <person name="Binder M."/>
            <person name="Bloem J."/>
            <person name="Labutti K."/>
            <person name="Salamov A."/>
            <person name="Andreopoulos B."/>
            <person name="Baker S."/>
            <person name="Barry K."/>
            <person name="Bills G."/>
            <person name="Bluhm B."/>
            <person name="Cannon C."/>
            <person name="Castanera R."/>
            <person name="Culley D."/>
            <person name="Daum C."/>
            <person name="Ezra D."/>
            <person name="Gonzalez J."/>
            <person name="Henrissat B."/>
            <person name="Kuo A."/>
            <person name="Liang C."/>
            <person name="Lipzen A."/>
            <person name="Lutzoni F."/>
            <person name="Magnuson J."/>
            <person name="Mondo S."/>
            <person name="Nolan M."/>
            <person name="Ohm R."/>
            <person name="Pangilinan J."/>
            <person name="Park H.-J."/>
            <person name="Ramirez L."/>
            <person name="Alfaro M."/>
            <person name="Sun H."/>
            <person name="Tritt A."/>
            <person name="Yoshinaga Y."/>
            <person name="Zwiers L.-H."/>
            <person name="Turgeon B."/>
            <person name="Goodwin S."/>
            <person name="Spatafora J."/>
            <person name="Crous P."/>
            <person name="Grigoriev I."/>
        </authorList>
    </citation>
    <scope>NUCLEOTIDE SEQUENCE</scope>
    <source>
        <strain evidence="3">CBS 121410</strain>
    </source>
</reference>
<gene>
    <name evidence="3" type="ORF">K490DRAFT_67061</name>
</gene>
<proteinExistence type="predicted"/>
<name>A0A9P4HQP6_9PEZI</name>